<proteinExistence type="predicted"/>
<name>A0A0F9H443_9ZZZZ</name>
<organism evidence="1">
    <name type="scientific">marine sediment metagenome</name>
    <dbReference type="NCBI Taxonomy" id="412755"/>
    <lineage>
        <taxon>unclassified sequences</taxon>
        <taxon>metagenomes</taxon>
        <taxon>ecological metagenomes</taxon>
    </lineage>
</organism>
<gene>
    <name evidence="1" type="ORF">LCGC14_1750750</name>
</gene>
<dbReference type="AlphaFoldDB" id="A0A0F9H443"/>
<dbReference type="EMBL" id="LAZR01016145">
    <property type="protein sequence ID" value="KKM05765.1"/>
    <property type="molecule type" value="Genomic_DNA"/>
</dbReference>
<comment type="caution">
    <text evidence="1">The sequence shown here is derived from an EMBL/GenBank/DDBJ whole genome shotgun (WGS) entry which is preliminary data.</text>
</comment>
<accession>A0A0F9H443</accession>
<protein>
    <submittedName>
        <fullName evidence="1">Uncharacterized protein</fullName>
    </submittedName>
</protein>
<reference evidence="1" key="1">
    <citation type="journal article" date="2015" name="Nature">
        <title>Complex archaea that bridge the gap between prokaryotes and eukaryotes.</title>
        <authorList>
            <person name="Spang A."/>
            <person name="Saw J.H."/>
            <person name="Jorgensen S.L."/>
            <person name="Zaremba-Niedzwiedzka K."/>
            <person name="Martijn J."/>
            <person name="Lind A.E."/>
            <person name="van Eijk R."/>
            <person name="Schleper C."/>
            <person name="Guy L."/>
            <person name="Ettema T.J."/>
        </authorList>
    </citation>
    <scope>NUCLEOTIDE SEQUENCE</scope>
</reference>
<sequence>MPEYIIKKDGVEVARVEDIDVATGKDMPNAVFIWLLKHQGGSVYYACKWGGYTYEKKGGD</sequence>
<evidence type="ECO:0000313" key="1">
    <source>
        <dbReference type="EMBL" id="KKM05765.1"/>
    </source>
</evidence>